<gene>
    <name evidence="1" type="ORF">LQ50_18550</name>
</gene>
<organism evidence="1 2">
    <name type="scientific">Halalkalibacter okhensis</name>
    <dbReference type="NCBI Taxonomy" id="333138"/>
    <lineage>
        <taxon>Bacteria</taxon>
        <taxon>Bacillati</taxon>
        <taxon>Bacillota</taxon>
        <taxon>Bacilli</taxon>
        <taxon>Bacillales</taxon>
        <taxon>Bacillaceae</taxon>
        <taxon>Halalkalibacter</taxon>
    </lineage>
</organism>
<protein>
    <recommendedName>
        <fullName evidence="3">YokU family protein</fullName>
    </recommendedName>
</protein>
<evidence type="ECO:0000313" key="2">
    <source>
        <dbReference type="Proteomes" id="UP000030832"/>
    </source>
</evidence>
<sequence length="90" mass="10933">MRCEWCEQHEAERIRCTVYWELPDGTRAIEITDTPGFECENCGMEYQSEEVIQEIEDQLLLINTTKLEKSINYEELMKQPRLLKYNYFRF</sequence>
<dbReference type="STRING" id="333138.LQ50_18550"/>
<dbReference type="RefSeq" id="WP_034631690.1">
    <property type="nucleotide sequence ID" value="NZ_JRJU01000027.1"/>
</dbReference>
<accession>A0A0B0I8X1</accession>
<dbReference type="NCBIfam" id="TIGR03831">
    <property type="entry name" value="YgiT_finger"/>
    <property type="match status" value="1"/>
</dbReference>
<comment type="caution">
    <text evidence="1">The sequence shown here is derived from an EMBL/GenBank/DDBJ whole genome shotgun (WGS) entry which is preliminary data.</text>
</comment>
<dbReference type="EMBL" id="JRJU01000027">
    <property type="protein sequence ID" value="KHF38928.1"/>
    <property type="molecule type" value="Genomic_DNA"/>
</dbReference>
<dbReference type="NCBIfam" id="TIGR03829">
    <property type="entry name" value="YokU_near_AblA"/>
    <property type="match status" value="1"/>
</dbReference>
<proteinExistence type="predicted"/>
<dbReference type="CDD" id="cd12870">
    <property type="entry name" value="MqsA"/>
    <property type="match status" value="1"/>
</dbReference>
<dbReference type="AlphaFoldDB" id="A0A0B0I8X1"/>
<evidence type="ECO:0000313" key="1">
    <source>
        <dbReference type="EMBL" id="KHF38928.1"/>
    </source>
</evidence>
<keyword evidence="2" id="KW-1185">Reference proteome</keyword>
<dbReference type="InterPro" id="IPR022451">
    <property type="entry name" value="CHP03829_YokU"/>
</dbReference>
<name>A0A0B0I8X1_9BACI</name>
<reference evidence="1 2" key="1">
    <citation type="submission" date="2014-09" db="EMBL/GenBank/DDBJ databases">
        <title>Genome sequencing and annotation of Bacillus Okhensis strain Kh10-101T.</title>
        <authorList>
            <person name="Prakash J.S."/>
        </authorList>
    </citation>
    <scope>NUCLEOTIDE SEQUENCE [LARGE SCALE GENOMIC DNA]</scope>
    <source>
        <strain evidence="2">Kh10-101T</strain>
    </source>
</reference>
<dbReference type="Proteomes" id="UP000030832">
    <property type="component" value="Unassembled WGS sequence"/>
</dbReference>
<dbReference type="eggNOG" id="ENOG50348TV">
    <property type="taxonomic scope" value="Bacteria"/>
</dbReference>
<dbReference type="InterPro" id="IPR022453">
    <property type="entry name" value="Znf_MqsA-type"/>
</dbReference>
<dbReference type="OrthoDB" id="2666319at2"/>
<evidence type="ECO:0008006" key="3">
    <source>
        <dbReference type="Google" id="ProtNLM"/>
    </source>
</evidence>
<dbReference type="Pfam" id="PF14122">
    <property type="entry name" value="YokU"/>
    <property type="match status" value="1"/>
</dbReference>